<dbReference type="Gene3D" id="1.10.1410.40">
    <property type="match status" value="1"/>
</dbReference>
<dbReference type="PANTHER" id="PTHR10656">
    <property type="entry name" value="CELL FATE DETERMINING PROTEIN MAB21-RELATED"/>
    <property type="match status" value="1"/>
</dbReference>
<accession>A0A8B6G878</accession>
<dbReference type="OrthoDB" id="6147354at2759"/>
<dbReference type="InterPro" id="IPR046906">
    <property type="entry name" value="Mab-21_HhH/H2TH-like"/>
</dbReference>
<reference evidence="2" key="1">
    <citation type="submission" date="2018-11" db="EMBL/GenBank/DDBJ databases">
        <authorList>
            <person name="Alioto T."/>
            <person name="Alioto T."/>
        </authorList>
    </citation>
    <scope>NUCLEOTIDE SEQUENCE</scope>
</reference>
<evidence type="ECO:0000313" key="2">
    <source>
        <dbReference type="EMBL" id="VDI60138.1"/>
    </source>
</evidence>
<dbReference type="Pfam" id="PF20266">
    <property type="entry name" value="Mab-21_C"/>
    <property type="match status" value="1"/>
</dbReference>
<protein>
    <recommendedName>
        <fullName evidence="1">Mab-21-like HhH/H2TH-like domain-containing protein</fullName>
    </recommendedName>
</protein>
<dbReference type="Proteomes" id="UP000596742">
    <property type="component" value="Unassembled WGS sequence"/>
</dbReference>
<dbReference type="InterPro" id="IPR024810">
    <property type="entry name" value="MAB21L/cGLR"/>
</dbReference>
<dbReference type="EMBL" id="UYJE01008005">
    <property type="protein sequence ID" value="VDI60138.1"/>
    <property type="molecule type" value="Genomic_DNA"/>
</dbReference>
<dbReference type="SMART" id="SM01265">
    <property type="entry name" value="Mab-21"/>
    <property type="match status" value="1"/>
</dbReference>
<evidence type="ECO:0000313" key="3">
    <source>
        <dbReference type="Proteomes" id="UP000596742"/>
    </source>
</evidence>
<name>A0A8B6G878_MYTGA</name>
<sequence length="607" mass="70840">MNLKNRHLSLTFYNYLCDIVGSEEVVRTRRDIFTVKDIVDNTTGITFISSGSKAEGLDLKGSDYDLMILHNGVRVYESLNDDQSNPDTIPLVMVTNDTKPGFTKIKLVSKSYLDTDWIHDWHEAVGEETYISSKRCREHNLRDDMVIHGPCQSTSDGEYDHAKCFRCKEWITPAQQWIHRSRTAWPDYKTVTLAVQYGVLFVPIGSTNSLEEDLQWRVSFSVTEKLLIHSFSHTQLLCYALLKIILKDIIKPRHGDLLCSYFMKTIMLWLSEEVSPIEWKAESVISCFMDCLRRLVYCVQYKTCLHYFIPDHNFFEDRFTDSEHKTLLDTLQDIYKSHWTSIFHTATFQDFRLETVNSLGVSLTVSELSSFTYMNTLDDSPNSFYSVFKRLVNSSSYFLNREMCIYMISVHCRDFMQTSDLCNLSNKNKSAYRQYQRLLGCLKIIWHSDSISSWLLLASLFYKYKRFQECTDVINYSLSNCTPDRIQLQMVNSLAEQTIYNEMNKKFGLLVVHKHLIFERILFWHPFNLLPNELKSLVGDDVLPFPPVVYSHLLKFLCFYQLGDNKGKVNALRDLEITVRKRYFILESDAIINIAEKSVEIVKGYIL</sequence>
<proteinExistence type="predicted"/>
<feature type="domain" description="Mab-21-like HhH/H2TH-like" evidence="1">
    <location>
        <begin position="238"/>
        <end position="332"/>
    </location>
</feature>
<keyword evidence="3" id="KW-1185">Reference proteome</keyword>
<comment type="caution">
    <text evidence="2">The sequence shown here is derived from an EMBL/GenBank/DDBJ whole genome shotgun (WGS) entry which is preliminary data.</text>
</comment>
<dbReference type="PANTHER" id="PTHR10656:SF69">
    <property type="entry name" value="MAB-21-LIKE HHH_H2TH-LIKE DOMAIN-CONTAINING PROTEIN"/>
    <property type="match status" value="1"/>
</dbReference>
<evidence type="ECO:0000259" key="1">
    <source>
        <dbReference type="Pfam" id="PF20266"/>
    </source>
</evidence>
<organism evidence="2 3">
    <name type="scientific">Mytilus galloprovincialis</name>
    <name type="common">Mediterranean mussel</name>
    <dbReference type="NCBI Taxonomy" id="29158"/>
    <lineage>
        <taxon>Eukaryota</taxon>
        <taxon>Metazoa</taxon>
        <taxon>Spiralia</taxon>
        <taxon>Lophotrochozoa</taxon>
        <taxon>Mollusca</taxon>
        <taxon>Bivalvia</taxon>
        <taxon>Autobranchia</taxon>
        <taxon>Pteriomorphia</taxon>
        <taxon>Mytilida</taxon>
        <taxon>Mytiloidea</taxon>
        <taxon>Mytilidae</taxon>
        <taxon>Mytilinae</taxon>
        <taxon>Mytilus</taxon>
    </lineage>
</organism>
<dbReference type="AlphaFoldDB" id="A0A8B6G878"/>
<gene>
    <name evidence="2" type="ORF">MGAL_10B039407</name>
</gene>